<evidence type="ECO:0000256" key="8">
    <source>
        <dbReference type="ARBA" id="ARBA00030585"/>
    </source>
</evidence>
<dbReference type="AlphaFoldDB" id="A0AAD9KFM0"/>
<evidence type="ECO:0000256" key="7">
    <source>
        <dbReference type="ARBA" id="ARBA00022840"/>
    </source>
</evidence>
<evidence type="ECO:0000256" key="1">
    <source>
        <dbReference type="ARBA" id="ARBA00005006"/>
    </source>
</evidence>
<evidence type="ECO:0000256" key="6">
    <source>
        <dbReference type="ARBA" id="ARBA00022741"/>
    </source>
</evidence>
<dbReference type="InterPro" id="IPR014746">
    <property type="entry name" value="Gln_synth/guanido_kin_cat_dom"/>
</dbReference>
<evidence type="ECO:0000313" key="12">
    <source>
        <dbReference type="Proteomes" id="UP001209878"/>
    </source>
</evidence>
<dbReference type="PANTHER" id="PTHR11164">
    <property type="entry name" value="GLUTAMATE CYSTEINE LIGASE"/>
    <property type="match status" value="1"/>
</dbReference>
<proteinExistence type="inferred from homology"/>
<dbReference type="GO" id="GO:0004357">
    <property type="term" value="F:glutamate-cysteine ligase activity"/>
    <property type="evidence" value="ECO:0007669"/>
    <property type="project" value="UniProtKB-UniRule"/>
</dbReference>
<dbReference type="GO" id="GO:0017109">
    <property type="term" value="C:glutamate-cysteine ligase complex"/>
    <property type="evidence" value="ECO:0007669"/>
    <property type="project" value="TreeGrafter"/>
</dbReference>
<name>A0AAD9KFM0_RIDPI</name>
<dbReference type="SUPFAM" id="SSF55931">
    <property type="entry name" value="Glutamine synthetase/guanido kinase"/>
    <property type="match status" value="1"/>
</dbReference>
<dbReference type="Gene3D" id="1.10.8.960">
    <property type="match status" value="1"/>
</dbReference>
<evidence type="ECO:0000313" key="11">
    <source>
        <dbReference type="EMBL" id="KAK2170252.1"/>
    </source>
</evidence>
<dbReference type="Pfam" id="PF03074">
    <property type="entry name" value="GCS"/>
    <property type="match status" value="1"/>
</dbReference>
<reference evidence="11" key="1">
    <citation type="journal article" date="2023" name="Mol. Biol. Evol.">
        <title>Third-Generation Sequencing Reveals the Adaptive Role of the Epigenome in Three Deep-Sea Polychaetes.</title>
        <authorList>
            <person name="Perez M."/>
            <person name="Aroh O."/>
            <person name="Sun Y."/>
            <person name="Lan Y."/>
            <person name="Juniper S.K."/>
            <person name="Young C.R."/>
            <person name="Angers B."/>
            <person name="Qian P.Y."/>
        </authorList>
    </citation>
    <scope>NUCLEOTIDE SEQUENCE</scope>
    <source>
        <strain evidence="11">R07B-5</strain>
    </source>
</reference>
<evidence type="ECO:0000256" key="10">
    <source>
        <dbReference type="RuleBase" id="RU367135"/>
    </source>
</evidence>
<evidence type="ECO:0000256" key="2">
    <source>
        <dbReference type="ARBA" id="ARBA00008100"/>
    </source>
</evidence>
<evidence type="ECO:0000256" key="9">
    <source>
        <dbReference type="ARBA" id="ARBA00032122"/>
    </source>
</evidence>
<gene>
    <name evidence="11" type="ORF">NP493_1155g00000</name>
</gene>
<dbReference type="InterPro" id="IPR004308">
    <property type="entry name" value="GCS"/>
</dbReference>
<evidence type="ECO:0000256" key="5">
    <source>
        <dbReference type="ARBA" id="ARBA00022684"/>
    </source>
</evidence>
<comment type="pathway">
    <text evidence="1 10">Sulfur metabolism; glutathione biosynthesis; glutathione from L-cysteine and L-glutamate: step 1/2.</text>
</comment>
<dbReference type="Proteomes" id="UP001209878">
    <property type="component" value="Unassembled WGS sequence"/>
</dbReference>
<keyword evidence="4 10" id="KW-0436">Ligase</keyword>
<dbReference type="EC" id="6.3.2.2" evidence="3 10"/>
<dbReference type="GO" id="GO:0006750">
    <property type="term" value="P:glutathione biosynthetic process"/>
    <property type="evidence" value="ECO:0007669"/>
    <property type="project" value="UniProtKB-UniRule"/>
</dbReference>
<accession>A0AAD9KFM0</accession>
<comment type="caution">
    <text evidence="11">The sequence shown here is derived from an EMBL/GenBank/DDBJ whole genome shotgun (WGS) entry which is preliminary data.</text>
</comment>
<evidence type="ECO:0000256" key="3">
    <source>
        <dbReference type="ARBA" id="ARBA00012220"/>
    </source>
</evidence>
<keyword evidence="5 10" id="KW-0317">Glutathione biosynthesis</keyword>
<comment type="similarity">
    <text evidence="2 10">Belongs to the glutamate--cysteine ligase type 3 family.</text>
</comment>
<keyword evidence="6 10" id="KW-0547">Nucleotide-binding</keyword>
<protein>
    <recommendedName>
        <fullName evidence="3 10">Glutamate--cysteine ligase</fullName>
        <ecNumber evidence="3 10">6.3.2.2</ecNumber>
    </recommendedName>
    <alternativeName>
        <fullName evidence="9 10">Gamma-ECS</fullName>
    </alternativeName>
    <alternativeName>
        <fullName evidence="8 10">Gamma-glutamylcysteine synthetase</fullName>
    </alternativeName>
</protein>
<keyword evidence="7 10" id="KW-0067">ATP-binding</keyword>
<organism evidence="11 12">
    <name type="scientific">Ridgeia piscesae</name>
    <name type="common">Tubeworm</name>
    <dbReference type="NCBI Taxonomy" id="27915"/>
    <lineage>
        <taxon>Eukaryota</taxon>
        <taxon>Metazoa</taxon>
        <taxon>Spiralia</taxon>
        <taxon>Lophotrochozoa</taxon>
        <taxon>Annelida</taxon>
        <taxon>Polychaeta</taxon>
        <taxon>Sedentaria</taxon>
        <taxon>Canalipalpata</taxon>
        <taxon>Sabellida</taxon>
        <taxon>Siboglinidae</taxon>
        <taxon>Ridgeia</taxon>
    </lineage>
</organism>
<dbReference type="GO" id="GO:0005524">
    <property type="term" value="F:ATP binding"/>
    <property type="evidence" value="ECO:0007669"/>
    <property type="project" value="UniProtKB-UniRule"/>
</dbReference>
<dbReference type="Gene3D" id="3.30.590.50">
    <property type="match status" value="2"/>
</dbReference>
<evidence type="ECO:0000256" key="4">
    <source>
        <dbReference type="ARBA" id="ARBA00022598"/>
    </source>
</evidence>
<dbReference type="PANTHER" id="PTHR11164:SF0">
    <property type="entry name" value="GLUTAMATE--CYSTEINE LIGASE CATALYTIC SUBUNIT"/>
    <property type="match status" value="1"/>
</dbReference>
<sequence length="401" mass="46127">MFQLALSAACPVQRGYLTDGDCRWNIIAASVDDRTKEERGLEPLKENRFVIPKSRYDSIDSYLSPTSDAFNDIDLVYDKVVYQQLRDAGIDHLLAQHMAHLFIRDPISLFSERVDQDDTCDTDHFENIQSTNWQTMRFKPPPPGSCIGWRVEFRPTEVQLTDFENAAYVVFVVLLTRAILSFKLNFVMPISKVDVNMKAAQKRDAVLNEKFYFRRNITTCNTPKTCSETICCVSNQDCFPQMTINEIINGKSGEFPGLVPLIYQFLHSVDDLDVDTSCTISQYLHLIQERASGRLMTTARWMRDFITKHPEYKHDSVVTETINYDFVNECHQVLNGKPCPELLIQHKTKTNDSIPLAMKKHEQALIGLSEMSKSCDSSEDNRAKWPDCRTDDKFEDFVEEL</sequence>
<comment type="catalytic activity">
    <reaction evidence="10">
        <text>L-cysteine + L-glutamate + ATP = gamma-L-glutamyl-L-cysteine + ADP + phosphate + H(+)</text>
        <dbReference type="Rhea" id="RHEA:13285"/>
        <dbReference type="ChEBI" id="CHEBI:15378"/>
        <dbReference type="ChEBI" id="CHEBI:29985"/>
        <dbReference type="ChEBI" id="CHEBI:30616"/>
        <dbReference type="ChEBI" id="CHEBI:35235"/>
        <dbReference type="ChEBI" id="CHEBI:43474"/>
        <dbReference type="ChEBI" id="CHEBI:58173"/>
        <dbReference type="ChEBI" id="CHEBI:456216"/>
        <dbReference type="EC" id="6.3.2.2"/>
    </reaction>
</comment>
<dbReference type="FunFam" id="3.30.590.50:FF:000001">
    <property type="entry name" value="Glutamate-cysteine ligase Gcs1"/>
    <property type="match status" value="1"/>
</dbReference>
<dbReference type="EMBL" id="JAODUO010001154">
    <property type="protein sequence ID" value="KAK2170252.1"/>
    <property type="molecule type" value="Genomic_DNA"/>
</dbReference>
<dbReference type="FunFam" id="1.10.8.960:FF:000001">
    <property type="entry name" value="Glutamate--cysteine ligase catalytic subunit"/>
    <property type="match status" value="1"/>
</dbReference>
<keyword evidence="12" id="KW-1185">Reference proteome</keyword>